<dbReference type="AlphaFoldDB" id="A0A378P9Z0"/>
<protein>
    <submittedName>
        <fullName evidence="1">Uncharacterized protein</fullName>
    </submittedName>
</protein>
<accession>A0A378P9Z0</accession>
<dbReference type="EMBL" id="UGGQ01000006">
    <property type="protein sequence ID" value="STO16607.1"/>
    <property type="molecule type" value="Genomic_DNA"/>
</dbReference>
<gene>
    <name evidence="1" type="ORF">NCTC11819_01177</name>
</gene>
<reference evidence="1 2" key="1">
    <citation type="submission" date="2018-06" db="EMBL/GenBank/DDBJ databases">
        <authorList>
            <consortium name="Pathogen Informatics"/>
            <person name="Doyle S."/>
        </authorList>
    </citation>
    <scope>NUCLEOTIDE SEQUENCE [LARGE SCALE GENOMIC DNA]</scope>
    <source>
        <strain evidence="1 2">NCTC11819</strain>
    </source>
</reference>
<proteinExistence type="predicted"/>
<name>A0A378P9Z0_9ACTO</name>
<evidence type="ECO:0000313" key="1">
    <source>
        <dbReference type="EMBL" id="STO16607.1"/>
    </source>
</evidence>
<evidence type="ECO:0000313" key="2">
    <source>
        <dbReference type="Proteomes" id="UP000255284"/>
    </source>
</evidence>
<sequence>MNPPPLPHCELEHIPPHFTAFLLYNGGVAQLGQLTITEAADLYHVKPATWRAYVARGQMPKPTNSDGTWDIVQLITRRDAPLPPELKTAALCQAYRINAAGAAWQTRTQPHLVQDGLACEQAAIFADSITPSGMTRETFTTARKILYLRKDYRHEVRRIPPVIDTLTRKELYLVIANRAGSAHPTALYAELGKMLIARGMEEVTPPWRPTPDFYSENPRKFLRLLEHSQILHTFDLSIQAKAA</sequence>
<dbReference type="Proteomes" id="UP000255284">
    <property type="component" value="Unassembled WGS sequence"/>
</dbReference>
<organism evidence="1 2">
    <name type="scientific">Mobiluncus mulieris</name>
    <dbReference type="NCBI Taxonomy" id="2052"/>
    <lineage>
        <taxon>Bacteria</taxon>
        <taxon>Bacillati</taxon>
        <taxon>Actinomycetota</taxon>
        <taxon>Actinomycetes</taxon>
        <taxon>Actinomycetales</taxon>
        <taxon>Actinomycetaceae</taxon>
        <taxon>Mobiluncus</taxon>
    </lineage>
</organism>
<comment type="caution">
    <text evidence="1">The sequence shown here is derived from an EMBL/GenBank/DDBJ whole genome shotgun (WGS) entry which is preliminary data.</text>
</comment>